<dbReference type="VEuPathDB" id="FungiDB:SMAC_12793"/>
<reference evidence="8 9" key="1">
    <citation type="submission" date="2017-07" db="EMBL/GenBank/DDBJ databases">
        <title>Genome sequence of the Sordaria macrospora wild type strain R19027.</title>
        <authorList>
            <person name="Nowrousian M."/>
            <person name="Teichert I."/>
            <person name="Kueck U."/>
        </authorList>
    </citation>
    <scope>NUCLEOTIDE SEQUENCE [LARGE SCALE GENOMIC DNA]</scope>
    <source>
        <strain evidence="8 9">R19027</strain>
        <tissue evidence="8">Mycelium</tissue>
    </source>
</reference>
<dbReference type="InterPro" id="IPR023631">
    <property type="entry name" value="Amidase_dom"/>
</dbReference>
<dbReference type="EC" id="3.5.1.4" evidence="3"/>
<evidence type="ECO:0000256" key="6">
    <source>
        <dbReference type="PIRSR" id="PIRSR001221-2"/>
    </source>
</evidence>
<evidence type="ECO:0000259" key="7">
    <source>
        <dbReference type="Pfam" id="PF01425"/>
    </source>
</evidence>
<evidence type="ECO:0000256" key="5">
    <source>
        <dbReference type="PIRSR" id="PIRSR001221-1"/>
    </source>
</evidence>
<feature type="active site" description="Charge relay system" evidence="5">
    <location>
        <position position="221"/>
    </location>
</feature>
<evidence type="ECO:0000313" key="9">
    <source>
        <dbReference type="Proteomes" id="UP000433876"/>
    </source>
</evidence>
<keyword evidence="4" id="KW-0378">Hydrolase</keyword>
<dbReference type="PIRSF" id="PIRSF001221">
    <property type="entry name" value="Amidase_fungi"/>
    <property type="match status" value="1"/>
</dbReference>
<evidence type="ECO:0000256" key="4">
    <source>
        <dbReference type="ARBA" id="ARBA00022801"/>
    </source>
</evidence>
<feature type="binding site" evidence="6">
    <location>
        <position position="221"/>
    </location>
    <ligand>
        <name>substrate</name>
    </ligand>
</feature>
<evidence type="ECO:0000256" key="2">
    <source>
        <dbReference type="ARBA" id="ARBA00009199"/>
    </source>
</evidence>
<evidence type="ECO:0000256" key="1">
    <source>
        <dbReference type="ARBA" id="ARBA00001311"/>
    </source>
</evidence>
<dbReference type="GO" id="GO:0004040">
    <property type="term" value="F:amidase activity"/>
    <property type="evidence" value="ECO:0007669"/>
    <property type="project" value="UniProtKB-EC"/>
</dbReference>
<comment type="catalytic activity">
    <reaction evidence="1">
        <text>a monocarboxylic acid amide + H2O = a monocarboxylate + NH4(+)</text>
        <dbReference type="Rhea" id="RHEA:12020"/>
        <dbReference type="ChEBI" id="CHEBI:15377"/>
        <dbReference type="ChEBI" id="CHEBI:28938"/>
        <dbReference type="ChEBI" id="CHEBI:35757"/>
        <dbReference type="ChEBI" id="CHEBI:83628"/>
        <dbReference type="EC" id="3.5.1.4"/>
    </reaction>
</comment>
<dbReference type="Proteomes" id="UP000433876">
    <property type="component" value="Unassembled WGS sequence"/>
</dbReference>
<sequence>MTTEYPIPWEARAAKKREDTLAKIPAEWRLSPADLELAAKQRDLTGPFIERFLEPEVIEIVKTDSVPLVDDIRAGKRSAVEVTKAFCKTAAVAHQINNCLLEIFFDAAIKRAEELDEYLRVNGKPVGPLHGLPISLKDQFHVKGVDTTMGYVGWIGGNMGVTDPTKTHQVESQITKELLACGAVLFCKTSVPQTLLIGDTYNNIIGRTLNPHNHNLSCGGSSGGEAALMALRGSTLGVGTDIGGSVRIPAAFCGIFSLKPTPERVSYRDAANTNPGQNTYRSTLGFMSTSLEGCELALKSVLSTRPWLQDPAVVPIPYRQEVLNDVLSRADASGKAKADRPLKLGILWRDGGVEPHPPIRRGMAIVAQAVKKAGHKLVDWNPPPHAIAQKIHYSFLLADGARDVHDNLLLSGEPLIADLQAYFNLKDPIPLLEYQDLTVQGLAYEQAYSDYWNSMSGAGDDDGQEVDAIIMPVAPHAAVIPGRYYHLGYTEVVNLLNYSAAVIPVTKADRGVDAVDEAYEPVNKVDRANWETYDPEIYHGAPVGVQIVARKFEEEKVLGIAKLVHAALLNVQSV</sequence>
<dbReference type="EMBL" id="NMPR01000203">
    <property type="protein sequence ID" value="KAA8628148.1"/>
    <property type="molecule type" value="Genomic_DNA"/>
</dbReference>
<dbReference type="Pfam" id="PF01425">
    <property type="entry name" value="Amidase"/>
    <property type="match status" value="1"/>
</dbReference>
<evidence type="ECO:0000256" key="3">
    <source>
        <dbReference type="ARBA" id="ARBA00012922"/>
    </source>
</evidence>
<dbReference type="Gene3D" id="3.90.1300.10">
    <property type="entry name" value="Amidase signature (AS) domain"/>
    <property type="match status" value="1"/>
</dbReference>
<dbReference type="PANTHER" id="PTHR46072:SF8">
    <property type="entry name" value="AMIDASE DOMAIN-CONTAINING PROTEIN"/>
    <property type="match status" value="1"/>
</dbReference>
<name>A0A8S8ZG95_SORMA</name>
<feature type="domain" description="Amidase" evidence="7">
    <location>
        <begin position="81"/>
        <end position="558"/>
    </location>
</feature>
<accession>A0A8S8ZG95</accession>
<feature type="active site" description="Acyl-ester intermediate" evidence="5">
    <location>
        <position position="245"/>
    </location>
</feature>
<dbReference type="InterPro" id="IPR020556">
    <property type="entry name" value="Amidase_CS"/>
</dbReference>
<feature type="binding site" evidence="6">
    <location>
        <position position="195"/>
    </location>
    <ligand>
        <name>substrate</name>
    </ligand>
</feature>
<comment type="similarity">
    <text evidence="2">Belongs to the amidase family.</text>
</comment>
<feature type="binding site" evidence="6">
    <location>
        <begin position="242"/>
        <end position="245"/>
    </location>
    <ligand>
        <name>substrate</name>
    </ligand>
</feature>
<dbReference type="SUPFAM" id="SSF75304">
    <property type="entry name" value="Amidase signature (AS) enzymes"/>
    <property type="match status" value="1"/>
</dbReference>
<evidence type="ECO:0000313" key="8">
    <source>
        <dbReference type="EMBL" id="KAA8628148.1"/>
    </source>
</evidence>
<proteinExistence type="inferred from homology"/>
<dbReference type="InterPro" id="IPR036928">
    <property type="entry name" value="AS_sf"/>
</dbReference>
<dbReference type="PANTHER" id="PTHR46072">
    <property type="entry name" value="AMIDASE-RELATED-RELATED"/>
    <property type="match status" value="1"/>
</dbReference>
<dbReference type="AlphaFoldDB" id="A0A8S8ZG95"/>
<protein>
    <recommendedName>
        <fullName evidence="3">amidase</fullName>
        <ecNumber evidence="3">3.5.1.4</ecNumber>
    </recommendedName>
</protein>
<dbReference type="PROSITE" id="PS00571">
    <property type="entry name" value="AMIDASES"/>
    <property type="match status" value="1"/>
</dbReference>
<comment type="caution">
    <text evidence="8">The sequence shown here is derived from an EMBL/GenBank/DDBJ whole genome shotgun (WGS) entry which is preliminary data.</text>
</comment>
<feature type="active site" description="Charge relay system" evidence="5">
    <location>
        <position position="137"/>
    </location>
</feature>
<organism evidence="8 9">
    <name type="scientific">Sordaria macrospora</name>
    <dbReference type="NCBI Taxonomy" id="5147"/>
    <lineage>
        <taxon>Eukaryota</taxon>
        <taxon>Fungi</taxon>
        <taxon>Dikarya</taxon>
        <taxon>Ascomycota</taxon>
        <taxon>Pezizomycotina</taxon>
        <taxon>Sordariomycetes</taxon>
        <taxon>Sordariomycetidae</taxon>
        <taxon>Sordariales</taxon>
        <taxon>Sordariaceae</taxon>
        <taxon>Sordaria</taxon>
    </lineage>
</organism>
<gene>
    <name evidence="8" type="ORF">SMACR_12793</name>
</gene>